<dbReference type="AlphaFoldDB" id="A0A8K0DHB7"/>
<evidence type="ECO:0000256" key="1">
    <source>
        <dbReference type="SAM" id="SignalP"/>
    </source>
</evidence>
<evidence type="ECO:0000313" key="2">
    <source>
        <dbReference type="EMBL" id="KAF2900565.1"/>
    </source>
</evidence>
<comment type="caution">
    <text evidence="2">The sequence shown here is derived from an EMBL/GenBank/DDBJ whole genome shotgun (WGS) entry which is preliminary data.</text>
</comment>
<keyword evidence="3" id="KW-1185">Reference proteome</keyword>
<name>A0A8K0DHB7_IGNLU</name>
<keyword evidence="1" id="KW-0732">Signal</keyword>
<dbReference type="OrthoDB" id="7655988at2759"/>
<sequence length="107" mass="11969">MKFAILFELYLFCVILNVGGSEGETDTFKCDAEVIYQENDCNVCWCNKLGLGCTRKLCASHQDPKLSNCTVGSTWKRGCDQCWCVKKMGIVCTLDCGEKPLRSTQHS</sequence>
<protein>
    <submittedName>
        <fullName evidence="2">Uncharacterized protein</fullName>
    </submittedName>
</protein>
<dbReference type="EMBL" id="VTPC01002111">
    <property type="protein sequence ID" value="KAF2900565.1"/>
    <property type="molecule type" value="Genomic_DNA"/>
</dbReference>
<reference evidence="2" key="1">
    <citation type="submission" date="2019-08" db="EMBL/GenBank/DDBJ databases">
        <title>The genome of the North American firefly Photinus pyralis.</title>
        <authorList>
            <consortium name="Photinus pyralis genome working group"/>
            <person name="Fallon T.R."/>
            <person name="Sander Lower S.E."/>
            <person name="Weng J.-K."/>
        </authorList>
    </citation>
    <scope>NUCLEOTIDE SEQUENCE</scope>
    <source>
        <strain evidence="2">TRF0915ILg1</strain>
        <tissue evidence="2">Whole body</tissue>
    </source>
</reference>
<accession>A0A8K0DHB7</accession>
<organism evidence="2 3">
    <name type="scientific">Ignelater luminosus</name>
    <name type="common">Cucubano</name>
    <name type="synonym">Pyrophorus luminosus</name>
    <dbReference type="NCBI Taxonomy" id="2038154"/>
    <lineage>
        <taxon>Eukaryota</taxon>
        <taxon>Metazoa</taxon>
        <taxon>Ecdysozoa</taxon>
        <taxon>Arthropoda</taxon>
        <taxon>Hexapoda</taxon>
        <taxon>Insecta</taxon>
        <taxon>Pterygota</taxon>
        <taxon>Neoptera</taxon>
        <taxon>Endopterygota</taxon>
        <taxon>Coleoptera</taxon>
        <taxon>Polyphaga</taxon>
        <taxon>Elateriformia</taxon>
        <taxon>Elateroidea</taxon>
        <taxon>Elateridae</taxon>
        <taxon>Agrypninae</taxon>
        <taxon>Pyrophorini</taxon>
        <taxon>Ignelater</taxon>
    </lineage>
</organism>
<feature type="signal peptide" evidence="1">
    <location>
        <begin position="1"/>
        <end position="23"/>
    </location>
</feature>
<evidence type="ECO:0000313" key="3">
    <source>
        <dbReference type="Proteomes" id="UP000801492"/>
    </source>
</evidence>
<feature type="chain" id="PRO_5035418827" evidence="1">
    <location>
        <begin position="24"/>
        <end position="107"/>
    </location>
</feature>
<gene>
    <name evidence="2" type="ORF">ILUMI_05607</name>
</gene>
<dbReference type="Proteomes" id="UP000801492">
    <property type="component" value="Unassembled WGS sequence"/>
</dbReference>
<proteinExistence type="predicted"/>